<organism evidence="2">
    <name type="scientific">Terrestrivirus sp</name>
    <dbReference type="NCBI Taxonomy" id="2487775"/>
    <lineage>
        <taxon>Viruses</taxon>
        <taxon>Varidnaviria</taxon>
        <taxon>Bamfordvirae</taxon>
        <taxon>Nucleocytoviricota</taxon>
        <taxon>Megaviricetes</taxon>
        <taxon>Imitervirales</taxon>
        <taxon>Mimiviridae</taxon>
        <taxon>Klosneuvirinae</taxon>
    </lineage>
</organism>
<protein>
    <submittedName>
        <fullName evidence="2">Uncharacterized protein</fullName>
    </submittedName>
</protein>
<feature type="compositionally biased region" description="Basic and acidic residues" evidence="1">
    <location>
        <begin position="11"/>
        <end position="32"/>
    </location>
</feature>
<evidence type="ECO:0000313" key="2">
    <source>
        <dbReference type="EMBL" id="AYV76733.1"/>
    </source>
</evidence>
<sequence>MRLVDLSQQKTTKESGVEIVENKPDQVQKKLEPQTQTQTQTQINDS</sequence>
<dbReference type="EMBL" id="MK071990">
    <property type="protein sequence ID" value="AYV76733.1"/>
    <property type="molecule type" value="Genomic_DNA"/>
</dbReference>
<feature type="region of interest" description="Disordered" evidence="1">
    <location>
        <begin position="1"/>
        <end position="46"/>
    </location>
</feature>
<name>A0A3G4ZT05_9VIRU</name>
<reference evidence="2" key="1">
    <citation type="submission" date="2018-10" db="EMBL/GenBank/DDBJ databases">
        <title>Hidden diversity of soil giant viruses.</title>
        <authorList>
            <person name="Schulz F."/>
            <person name="Alteio L."/>
            <person name="Goudeau D."/>
            <person name="Ryan E.M."/>
            <person name="Malmstrom R.R."/>
            <person name="Blanchard J."/>
            <person name="Woyke T."/>
        </authorList>
    </citation>
    <scope>NUCLEOTIDE SEQUENCE</scope>
    <source>
        <strain evidence="2">TEV1</strain>
    </source>
</reference>
<proteinExistence type="predicted"/>
<accession>A0A3G4ZT05</accession>
<feature type="compositionally biased region" description="Low complexity" evidence="1">
    <location>
        <begin position="34"/>
        <end position="46"/>
    </location>
</feature>
<feature type="compositionally biased region" description="Polar residues" evidence="1">
    <location>
        <begin position="1"/>
        <end position="10"/>
    </location>
</feature>
<evidence type="ECO:0000256" key="1">
    <source>
        <dbReference type="SAM" id="MobiDB-lite"/>
    </source>
</evidence>
<gene>
    <name evidence="2" type="ORF">Terrestrivirus12_36</name>
</gene>